<dbReference type="Proteomes" id="UP001314170">
    <property type="component" value="Unassembled WGS sequence"/>
</dbReference>
<dbReference type="Gene3D" id="3.80.10.10">
    <property type="entry name" value="Ribonuclease Inhibitor"/>
    <property type="match status" value="2"/>
</dbReference>
<keyword evidence="8" id="KW-1185">Reference proteome</keyword>
<evidence type="ECO:0000256" key="3">
    <source>
        <dbReference type="SAM" id="Coils"/>
    </source>
</evidence>
<proteinExistence type="predicted"/>
<dbReference type="PANTHER" id="PTHR23155:SF1076">
    <property type="entry name" value="LEUCINE-RICH REPEAT (LRR) FAMILY PROTEIN-RELATED"/>
    <property type="match status" value="1"/>
</dbReference>
<evidence type="ECO:0000256" key="2">
    <source>
        <dbReference type="ARBA" id="ARBA00022821"/>
    </source>
</evidence>
<dbReference type="InterPro" id="IPR036388">
    <property type="entry name" value="WH-like_DNA-bd_sf"/>
</dbReference>
<feature type="coiled-coil region" evidence="3">
    <location>
        <begin position="223"/>
        <end position="250"/>
    </location>
</feature>
<dbReference type="InterPro" id="IPR058922">
    <property type="entry name" value="WHD_DRP"/>
</dbReference>
<gene>
    <name evidence="7" type="ORF">DCAF_LOCUS23491</name>
</gene>
<accession>A0AAV1SJ87</accession>
<feature type="domain" description="Disease resistance R13L4/SHOC-2-like LRR" evidence="6">
    <location>
        <begin position="551"/>
        <end position="827"/>
    </location>
</feature>
<dbReference type="EMBL" id="CAWUPB010001184">
    <property type="protein sequence ID" value="CAK7350747.1"/>
    <property type="molecule type" value="Genomic_DNA"/>
</dbReference>
<comment type="caution">
    <text evidence="7">The sequence shown here is derived from an EMBL/GenBank/DDBJ whole genome shotgun (WGS) entry which is preliminary data.</text>
</comment>
<evidence type="ECO:0000313" key="8">
    <source>
        <dbReference type="Proteomes" id="UP001314170"/>
    </source>
</evidence>
<dbReference type="PANTHER" id="PTHR23155">
    <property type="entry name" value="DISEASE RESISTANCE PROTEIN RP"/>
    <property type="match status" value="1"/>
</dbReference>
<feature type="compositionally biased region" description="Polar residues" evidence="4">
    <location>
        <begin position="82"/>
        <end position="92"/>
    </location>
</feature>
<dbReference type="InterPro" id="IPR055414">
    <property type="entry name" value="LRR_R13L4/SHOC2-like"/>
</dbReference>
<dbReference type="InterPro" id="IPR032675">
    <property type="entry name" value="LRR_dom_sf"/>
</dbReference>
<evidence type="ECO:0008006" key="9">
    <source>
        <dbReference type="Google" id="ProtNLM"/>
    </source>
</evidence>
<dbReference type="GO" id="GO:0098542">
    <property type="term" value="P:defense response to other organism"/>
    <property type="evidence" value="ECO:0007669"/>
    <property type="project" value="TreeGrafter"/>
</dbReference>
<evidence type="ECO:0000259" key="6">
    <source>
        <dbReference type="Pfam" id="PF23598"/>
    </source>
</evidence>
<dbReference type="SUPFAM" id="SSF52047">
    <property type="entry name" value="RNI-like"/>
    <property type="match status" value="1"/>
</dbReference>
<evidence type="ECO:0000256" key="1">
    <source>
        <dbReference type="ARBA" id="ARBA00022737"/>
    </source>
</evidence>
<keyword evidence="1" id="KW-0677">Repeat</keyword>
<keyword evidence="2" id="KW-0611">Plant defense</keyword>
<dbReference type="InterPro" id="IPR044974">
    <property type="entry name" value="Disease_R_plants"/>
</dbReference>
<feature type="region of interest" description="Disordered" evidence="4">
    <location>
        <begin position="699"/>
        <end position="747"/>
    </location>
</feature>
<feature type="region of interest" description="Disordered" evidence="4">
    <location>
        <begin position="42"/>
        <end position="130"/>
    </location>
</feature>
<dbReference type="Gene3D" id="1.10.10.10">
    <property type="entry name" value="Winged helix-like DNA-binding domain superfamily/Winged helix DNA-binding domain"/>
    <property type="match status" value="1"/>
</dbReference>
<feature type="compositionally biased region" description="Low complexity" evidence="4">
    <location>
        <begin position="53"/>
        <end position="81"/>
    </location>
</feature>
<name>A0AAV1SJ87_9ROSI</name>
<dbReference type="Pfam" id="PF23598">
    <property type="entry name" value="LRR_14"/>
    <property type="match status" value="1"/>
</dbReference>
<dbReference type="AlphaFoldDB" id="A0AAV1SJ87"/>
<feature type="compositionally biased region" description="Low complexity" evidence="4">
    <location>
        <begin position="98"/>
        <end position="130"/>
    </location>
</feature>
<evidence type="ECO:0000313" key="7">
    <source>
        <dbReference type="EMBL" id="CAK7350747.1"/>
    </source>
</evidence>
<feature type="domain" description="Disease resistance protein winged helix" evidence="5">
    <location>
        <begin position="379"/>
        <end position="441"/>
    </location>
</feature>
<keyword evidence="3" id="KW-0175">Coiled coil</keyword>
<sequence length="872" mass="96897">MSSSISSSAQRNLSSSNALTIQEIIKSIPDLIDIVSEAKASIPLPPQSNTDNTPAAAAVSSSSSTTITTPAASSSSTTTTSNVNDNDNSQHVADNDENTSSNTTTSPPTPDSSNNGAAADASTPAPAPALVSSSASVSTSAFASTSASAAASASTIATTTNVGGNNDTTTSNNAYIKDEISDGSCWMLGFSNKNPTDANKKKDNNFTVNVGNEGSVNSDHEINQKLHNQLEKLTRDLKYIQSACDKLKQLELHVGAQFKSLQDQSASLQDVVQNIKGKSVTTGNHTILTKRLQHNIKLIAGMVVELKHDIPSPYKLNLANEGHKKSQNVSGGDFLNLIDEMLKIRDNKAFEGCSSFEDFKENYKSLDLRDKLCLLCFAVFPENAVIKKRLLMYWWVGEGFIDGDNPEEVADEILKKFLEKGFVEPEIKKRRLVGFRMRSLIRYAVIVVAAKVGFFHFDSMGNPTADFLSSQRACLIKTGDKYSRQVLPDMESKLEKLHAVFNVNDPYPDLKTELFSRMRNINVLCLGRWEDSSKKHNEAEETKHHVEVDSTEFLKGLRNMKHLKFLSLQGISRINELPETIQKLVNLRILDLNACHNLETIPENIFSLQKLTHLDISECYMLDFVPKGLGSLTELRVLKGFVISDLKIKTAGTLDDLKGLIKLRKLSIYTTKKDFPSFHDLGALRRIATLRKLTIAWGGKSQAKKKPNQSDEPNQSNEPNRSFERKPSISRRLTRSTGSRQDNPDLPKDLLKLDLQCYPETKAPLWLSPGRLKNLKKLYIRGGHLNDLGDQVGDVKWNVKILRLKFLQELKMNWIVLNGAFPQLVYLEKFNCPKLSFFPCDGSGVWLDREKLARQPLEELELTWSFLSKRST</sequence>
<protein>
    <recommendedName>
        <fullName evidence="9">Disease resistance RPP13-like protein 4</fullName>
    </recommendedName>
</protein>
<feature type="compositionally biased region" description="Polar residues" evidence="4">
    <location>
        <begin position="710"/>
        <end position="720"/>
    </location>
</feature>
<organism evidence="7 8">
    <name type="scientific">Dovyalis caffra</name>
    <dbReference type="NCBI Taxonomy" id="77055"/>
    <lineage>
        <taxon>Eukaryota</taxon>
        <taxon>Viridiplantae</taxon>
        <taxon>Streptophyta</taxon>
        <taxon>Embryophyta</taxon>
        <taxon>Tracheophyta</taxon>
        <taxon>Spermatophyta</taxon>
        <taxon>Magnoliopsida</taxon>
        <taxon>eudicotyledons</taxon>
        <taxon>Gunneridae</taxon>
        <taxon>Pentapetalae</taxon>
        <taxon>rosids</taxon>
        <taxon>fabids</taxon>
        <taxon>Malpighiales</taxon>
        <taxon>Salicaceae</taxon>
        <taxon>Flacourtieae</taxon>
        <taxon>Dovyalis</taxon>
    </lineage>
</organism>
<evidence type="ECO:0000256" key="4">
    <source>
        <dbReference type="SAM" id="MobiDB-lite"/>
    </source>
</evidence>
<reference evidence="7 8" key="1">
    <citation type="submission" date="2024-01" db="EMBL/GenBank/DDBJ databases">
        <authorList>
            <person name="Waweru B."/>
        </authorList>
    </citation>
    <scope>NUCLEOTIDE SEQUENCE [LARGE SCALE GENOMIC DNA]</scope>
</reference>
<evidence type="ECO:0000259" key="5">
    <source>
        <dbReference type="Pfam" id="PF23559"/>
    </source>
</evidence>
<dbReference type="Pfam" id="PF23559">
    <property type="entry name" value="WHD_DRP"/>
    <property type="match status" value="1"/>
</dbReference>